<dbReference type="EMBL" id="BDRX01000029">
    <property type="protein sequence ID" value="GBF92156.1"/>
    <property type="molecule type" value="Genomic_DNA"/>
</dbReference>
<dbReference type="PANTHER" id="PTHR31366:SF2">
    <property type="entry name" value="UPF0739 PROTEIN C1ORF74"/>
    <property type="match status" value="1"/>
</dbReference>
<dbReference type="PANTHER" id="PTHR31366">
    <property type="entry name" value="UPF0739 PROTEIN C1ORF74"/>
    <property type="match status" value="1"/>
</dbReference>
<dbReference type="Pfam" id="PF14953">
    <property type="entry name" value="DUF4504"/>
    <property type="match status" value="1"/>
</dbReference>
<feature type="region of interest" description="Disordered" evidence="1">
    <location>
        <begin position="295"/>
        <end position="318"/>
    </location>
</feature>
<dbReference type="OrthoDB" id="552865at2759"/>
<feature type="compositionally biased region" description="Gly residues" evidence="1">
    <location>
        <begin position="295"/>
        <end position="307"/>
    </location>
</feature>
<evidence type="ECO:0000313" key="2">
    <source>
        <dbReference type="EMBL" id="GBF92156.1"/>
    </source>
</evidence>
<dbReference type="InterPro" id="IPR027850">
    <property type="entry name" value="DUF4504"/>
</dbReference>
<name>A0A2V0NX04_9CHLO</name>
<evidence type="ECO:0000256" key="1">
    <source>
        <dbReference type="SAM" id="MobiDB-lite"/>
    </source>
</evidence>
<keyword evidence="3" id="KW-1185">Reference proteome</keyword>
<comment type="caution">
    <text evidence="2">The sequence shown here is derived from an EMBL/GenBank/DDBJ whole genome shotgun (WGS) entry which is preliminary data.</text>
</comment>
<dbReference type="FunCoup" id="A0A2V0NX04">
    <property type="interactions" value="33"/>
</dbReference>
<proteinExistence type="predicted"/>
<sequence>MAAAAPAPDGPTTAQVVSELWAALGRARGLSRHRPRLAYDALAVAAGLRAVAMFDYARAAPAELAAALAPLRRAPGFQGGLLVLDGCCYLSDLGHLLQRLETFCRGQGADADADADDGAAGGPALAVVEFGGPAPALAPEASLRALAAQLAPLLAAVERRLSPPRQAGVAWPVIDLAAVPGLPCMPTLNGWLLGYPVVYSVGSYEEAARASGALSAAQLHLFTVRARCAPLGALCGADAAAAAARTRPQAGAQGRGADGGNVLLSFTVPRELRSAGVDAAAAALLDALRRAARRGSGGGGGGGGSGGERFPAGLWGEPTLAVEPAGPGAVSL</sequence>
<dbReference type="Proteomes" id="UP000247498">
    <property type="component" value="Unassembled WGS sequence"/>
</dbReference>
<evidence type="ECO:0000313" key="3">
    <source>
        <dbReference type="Proteomes" id="UP000247498"/>
    </source>
</evidence>
<gene>
    <name evidence="2" type="ORF">Rsub_04503</name>
</gene>
<dbReference type="AlphaFoldDB" id="A0A2V0NX04"/>
<reference evidence="2 3" key="1">
    <citation type="journal article" date="2018" name="Sci. Rep.">
        <title>Raphidocelis subcapitata (=Pseudokirchneriella subcapitata) provides an insight into genome evolution and environmental adaptations in the Sphaeropleales.</title>
        <authorList>
            <person name="Suzuki S."/>
            <person name="Yamaguchi H."/>
            <person name="Nakajima N."/>
            <person name="Kawachi M."/>
        </authorList>
    </citation>
    <scope>NUCLEOTIDE SEQUENCE [LARGE SCALE GENOMIC DNA]</scope>
    <source>
        <strain evidence="2 3">NIES-35</strain>
    </source>
</reference>
<dbReference type="InParanoid" id="A0A2V0NX04"/>
<accession>A0A2V0NX04</accession>
<protein>
    <submittedName>
        <fullName evidence="2">Uncharacterized protein</fullName>
    </submittedName>
</protein>
<organism evidence="2 3">
    <name type="scientific">Raphidocelis subcapitata</name>
    <dbReference type="NCBI Taxonomy" id="307507"/>
    <lineage>
        <taxon>Eukaryota</taxon>
        <taxon>Viridiplantae</taxon>
        <taxon>Chlorophyta</taxon>
        <taxon>core chlorophytes</taxon>
        <taxon>Chlorophyceae</taxon>
        <taxon>CS clade</taxon>
        <taxon>Sphaeropleales</taxon>
        <taxon>Selenastraceae</taxon>
        <taxon>Raphidocelis</taxon>
    </lineage>
</organism>